<dbReference type="OrthoDB" id="1343140at2"/>
<evidence type="ECO:0000256" key="2">
    <source>
        <dbReference type="SAM" id="Phobius"/>
    </source>
</evidence>
<dbReference type="Proteomes" id="UP000290283">
    <property type="component" value="Unassembled WGS sequence"/>
</dbReference>
<comment type="caution">
    <text evidence="3">The sequence shown here is derived from an EMBL/GenBank/DDBJ whole genome shotgun (WGS) entry which is preliminary data.</text>
</comment>
<name>A0A4Q1JZV2_9FLAO</name>
<keyword evidence="2" id="KW-0812">Transmembrane</keyword>
<evidence type="ECO:0000313" key="3">
    <source>
        <dbReference type="EMBL" id="RXR15966.1"/>
    </source>
</evidence>
<keyword evidence="4" id="KW-1185">Reference proteome</keyword>
<accession>A0A4Q1JZV2</accession>
<dbReference type="EMBL" id="SBKO01000007">
    <property type="protein sequence ID" value="RXR15966.1"/>
    <property type="molecule type" value="Genomic_DNA"/>
</dbReference>
<gene>
    <name evidence="3" type="ORF">EQG63_12055</name>
</gene>
<keyword evidence="1" id="KW-0175">Coiled coil</keyword>
<dbReference type="AlphaFoldDB" id="A0A4Q1JZV2"/>
<feature type="coiled-coil region" evidence="1">
    <location>
        <begin position="81"/>
        <end position="108"/>
    </location>
</feature>
<evidence type="ECO:0000313" key="4">
    <source>
        <dbReference type="Proteomes" id="UP000290283"/>
    </source>
</evidence>
<feature type="transmembrane region" description="Helical" evidence="2">
    <location>
        <begin position="12"/>
        <end position="35"/>
    </location>
</feature>
<organism evidence="3 4">
    <name type="scientific">Flavobacterium amnicola</name>
    <dbReference type="NCBI Taxonomy" id="2506422"/>
    <lineage>
        <taxon>Bacteria</taxon>
        <taxon>Pseudomonadati</taxon>
        <taxon>Bacteroidota</taxon>
        <taxon>Flavobacteriia</taxon>
        <taxon>Flavobacteriales</taxon>
        <taxon>Flavobacteriaceae</taxon>
        <taxon>Flavobacterium</taxon>
    </lineage>
</organism>
<protein>
    <submittedName>
        <fullName evidence="3">Uncharacterized protein</fullName>
    </submittedName>
</protein>
<keyword evidence="2" id="KW-0472">Membrane</keyword>
<reference evidence="4" key="1">
    <citation type="submission" date="2019-01" db="EMBL/GenBank/DDBJ databases">
        <title>Cytophagaceae bacterium strain CAR-16.</title>
        <authorList>
            <person name="Chen W.-M."/>
        </authorList>
    </citation>
    <scope>NUCLEOTIDE SEQUENCE [LARGE SCALE GENOMIC DNA]</scope>
    <source>
        <strain evidence="4">LLJ-11</strain>
    </source>
</reference>
<sequence length="195" mass="22424">MLTEITQLVNKYPAISLAIIAALFSAIGWGCNSFYQIIIDNYKQKRELKAFLWKEKISAAKKASEFYLEYLGFINLLVNQLEALETGKDENNKVADNLEAEVQLLSTKLKAFPHFEHHHINIFYDFNEKRAFEINRENVEILGQMHGLGSSNLSNEEFSIKLRQCITKIKNNYAELAQINGGFIVKVRNDISNYL</sequence>
<evidence type="ECO:0000256" key="1">
    <source>
        <dbReference type="SAM" id="Coils"/>
    </source>
</evidence>
<dbReference type="RefSeq" id="WP_129436633.1">
    <property type="nucleotide sequence ID" value="NZ_SBKO01000007.1"/>
</dbReference>
<proteinExistence type="predicted"/>
<keyword evidence="2" id="KW-1133">Transmembrane helix</keyword>